<accession>A0A939SQS2</accession>
<dbReference type="AlphaFoldDB" id="A0A939SQS2"/>
<evidence type="ECO:0000313" key="3">
    <source>
        <dbReference type="Proteomes" id="UP000664477"/>
    </source>
</evidence>
<comment type="caution">
    <text evidence="2">The sequence shown here is derived from an EMBL/GenBank/DDBJ whole genome shotgun (WGS) entry which is preliminary data.</text>
</comment>
<dbReference type="Proteomes" id="UP000664477">
    <property type="component" value="Unassembled WGS sequence"/>
</dbReference>
<organism evidence="2 3">
    <name type="scientific">Providencia rettgeri</name>
    <dbReference type="NCBI Taxonomy" id="587"/>
    <lineage>
        <taxon>Bacteria</taxon>
        <taxon>Pseudomonadati</taxon>
        <taxon>Pseudomonadota</taxon>
        <taxon>Gammaproteobacteria</taxon>
        <taxon>Enterobacterales</taxon>
        <taxon>Morganellaceae</taxon>
        <taxon>Providencia</taxon>
    </lineage>
</organism>
<evidence type="ECO:0000256" key="1">
    <source>
        <dbReference type="SAM" id="Coils"/>
    </source>
</evidence>
<reference evidence="2" key="1">
    <citation type="submission" date="2021-03" db="EMBL/GenBank/DDBJ databases">
        <title>Molecular epidemiology and mechanisms of colistin and carbapenem resistance in Enterobacteriaceae from clinical isolates, the environment and porcine samples in Pretoria, South Africa.</title>
        <authorList>
            <person name="Bogoshi D."/>
            <person name="Mbelle N.M."/>
            <person name="Naidoo V."/>
            <person name="Osei Sekyere J."/>
        </authorList>
    </citation>
    <scope>NUCLEOTIDE SEQUENCE</scope>
    <source>
        <strain evidence="2">C052</strain>
    </source>
</reference>
<sequence>MSKQFANSEKQQTELQAKLRQQEHDYVTAQAQLKQANADLQKLQGRWKNRPP</sequence>
<proteinExistence type="predicted"/>
<dbReference type="EMBL" id="JAGETQ010000044">
    <property type="protein sequence ID" value="MBO1916195.1"/>
    <property type="molecule type" value="Genomic_DNA"/>
</dbReference>
<gene>
    <name evidence="2" type="ORF">J4727_09925</name>
</gene>
<name>A0A939SQS2_PRORE</name>
<protein>
    <submittedName>
        <fullName evidence="2">Uncharacterized protein</fullName>
    </submittedName>
</protein>
<feature type="coiled-coil region" evidence="1">
    <location>
        <begin position="5"/>
        <end position="46"/>
    </location>
</feature>
<evidence type="ECO:0000313" key="2">
    <source>
        <dbReference type="EMBL" id="MBO1916195.1"/>
    </source>
</evidence>
<keyword evidence="1" id="KW-0175">Coiled coil</keyword>